<evidence type="ECO:0000313" key="3">
    <source>
        <dbReference type="EMBL" id="XBP71253.1"/>
    </source>
</evidence>
<name>A0AAU7LUY1_9BURK</name>
<reference evidence="3" key="1">
    <citation type="submission" date="2024-05" db="EMBL/GenBank/DDBJ databases">
        <authorList>
            <person name="Bunk B."/>
            <person name="Swiderski J."/>
            <person name="Sproer C."/>
            <person name="Thiel V."/>
        </authorList>
    </citation>
    <scope>NUCLEOTIDE SEQUENCE</scope>
    <source>
        <strain evidence="3">DSM 17735</strain>
    </source>
</reference>
<organism evidence="3">
    <name type="scientific">Polaromonas hydrogenivorans</name>
    <dbReference type="NCBI Taxonomy" id="335476"/>
    <lineage>
        <taxon>Bacteria</taxon>
        <taxon>Pseudomonadati</taxon>
        <taxon>Pseudomonadota</taxon>
        <taxon>Betaproteobacteria</taxon>
        <taxon>Burkholderiales</taxon>
        <taxon>Comamonadaceae</taxon>
        <taxon>Polaromonas</taxon>
    </lineage>
</organism>
<dbReference type="RefSeq" id="WP_349280638.1">
    <property type="nucleotide sequence ID" value="NZ_CBCSCU010000017.1"/>
</dbReference>
<accession>A0AAU7LUY1</accession>
<gene>
    <name evidence="3" type="ORF">ABLV49_05460</name>
</gene>
<keyword evidence="2" id="KW-0472">Membrane</keyword>
<protein>
    <submittedName>
        <fullName evidence="3">Uncharacterized protein</fullName>
    </submittedName>
</protein>
<feature type="transmembrane region" description="Helical" evidence="2">
    <location>
        <begin position="63"/>
        <end position="83"/>
    </location>
</feature>
<keyword evidence="2" id="KW-0812">Transmembrane</keyword>
<dbReference type="EMBL" id="CP157675">
    <property type="protein sequence ID" value="XBP71253.1"/>
    <property type="molecule type" value="Genomic_DNA"/>
</dbReference>
<keyword evidence="2" id="KW-1133">Transmembrane helix</keyword>
<evidence type="ECO:0000256" key="1">
    <source>
        <dbReference type="SAM" id="MobiDB-lite"/>
    </source>
</evidence>
<evidence type="ECO:0000256" key="2">
    <source>
        <dbReference type="SAM" id="Phobius"/>
    </source>
</evidence>
<feature type="region of interest" description="Disordered" evidence="1">
    <location>
        <begin position="1"/>
        <end position="22"/>
    </location>
</feature>
<proteinExistence type="predicted"/>
<sequence length="86" mass="9298">MTTSHASHSEAEAVQRRSLSNERVSSDFMALASHMMHCQRSRGRFFTVRVTLETLHAITAPRLVTTGAALVACSLGLLGLGLLTMV</sequence>
<dbReference type="AlphaFoldDB" id="A0AAU7LUY1"/>